<name>A0A4R5AEE5_9ACTN</name>
<gene>
    <name evidence="3" type="ORF">E1298_36275</name>
</gene>
<sequence>MRRCGDVSAPPCRAARTDDASNPAPLPPVSFSPPEGSPVLTELLEHGTADLLHGGWYTTEELADLIGVDPSTLRRWRTARPMQGPPVVKMSGAVARYSSHDVENWLRNHRITPGEPSR</sequence>
<dbReference type="InterPro" id="IPR009061">
    <property type="entry name" value="DNA-bd_dom_put_sf"/>
</dbReference>
<dbReference type="AlphaFoldDB" id="A0A4R5AEE5"/>
<dbReference type="Proteomes" id="UP000294513">
    <property type="component" value="Unassembled WGS sequence"/>
</dbReference>
<dbReference type="SUPFAM" id="SSF46955">
    <property type="entry name" value="Putative DNA-binding domain"/>
    <property type="match status" value="1"/>
</dbReference>
<feature type="region of interest" description="Disordered" evidence="1">
    <location>
        <begin position="1"/>
        <end position="37"/>
    </location>
</feature>
<protein>
    <submittedName>
        <fullName evidence="3">DNA-binding protein</fullName>
    </submittedName>
</protein>
<dbReference type="Pfam" id="PF12728">
    <property type="entry name" value="HTH_17"/>
    <property type="match status" value="1"/>
</dbReference>
<feature type="domain" description="Helix-turn-helix" evidence="2">
    <location>
        <begin position="56"/>
        <end position="109"/>
    </location>
</feature>
<keyword evidence="4" id="KW-1185">Reference proteome</keyword>
<evidence type="ECO:0000313" key="4">
    <source>
        <dbReference type="Proteomes" id="UP000294513"/>
    </source>
</evidence>
<evidence type="ECO:0000256" key="1">
    <source>
        <dbReference type="SAM" id="MobiDB-lite"/>
    </source>
</evidence>
<dbReference type="EMBL" id="SMKU01000297">
    <property type="protein sequence ID" value="TDD70883.1"/>
    <property type="molecule type" value="Genomic_DNA"/>
</dbReference>
<proteinExistence type="predicted"/>
<evidence type="ECO:0000259" key="2">
    <source>
        <dbReference type="Pfam" id="PF12728"/>
    </source>
</evidence>
<reference evidence="3 4" key="1">
    <citation type="submission" date="2019-03" db="EMBL/GenBank/DDBJ databases">
        <title>Draft genome sequences of novel Actinobacteria.</title>
        <authorList>
            <person name="Sahin N."/>
            <person name="Ay H."/>
            <person name="Saygin H."/>
        </authorList>
    </citation>
    <scope>NUCLEOTIDE SEQUENCE [LARGE SCALE GENOMIC DNA]</scope>
    <source>
        <strain evidence="3 4">H3C3</strain>
    </source>
</reference>
<accession>A0A4R5AEE5</accession>
<dbReference type="GO" id="GO:0003677">
    <property type="term" value="F:DNA binding"/>
    <property type="evidence" value="ECO:0007669"/>
    <property type="project" value="UniProtKB-KW"/>
</dbReference>
<evidence type="ECO:0000313" key="3">
    <source>
        <dbReference type="EMBL" id="TDD70883.1"/>
    </source>
</evidence>
<dbReference type="InterPro" id="IPR036388">
    <property type="entry name" value="WH-like_DNA-bd_sf"/>
</dbReference>
<keyword evidence="3" id="KW-0238">DNA-binding</keyword>
<dbReference type="OrthoDB" id="3297680at2"/>
<comment type="caution">
    <text evidence="3">The sequence shown here is derived from an EMBL/GenBank/DDBJ whole genome shotgun (WGS) entry which is preliminary data.</text>
</comment>
<organism evidence="3 4">
    <name type="scientific">Actinomadura rubrisoli</name>
    <dbReference type="NCBI Taxonomy" id="2530368"/>
    <lineage>
        <taxon>Bacteria</taxon>
        <taxon>Bacillati</taxon>
        <taxon>Actinomycetota</taxon>
        <taxon>Actinomycetes</taxon>
        <taxon>Streptosporangiales</taxon>
        <taxon>Thermomonosporaceae</taxon>
        <taxon>Actinomadura</taxon>
    </lineage>
</organism>
<dbReference type="InterPro" id="IPR041657">
    <property type="entry name" value="HTH_17"/>
</dbReference>
<dbReference type="Gene3D" id="1.10.10.10">
    <property type="entry name" value="Winged helix-like DNA-binding domain superfamily/Winged helix DNA-binding domain"/>
    <property type="match status" value="1"/>
</dbReference>